<reference evidence="2" key="1">
    <citation type="journal article" date="2023" name="G3 (Bethesda)">
        <title>Genome assembly and association tests identify interacting loci associated with vigor, precocity, and sex in interspecific pistachio rootstocks.</title>
        <authorList>
            <person name="Palmer W."/>
            <person name="Jacygrad E."/>
            <person name="Sagayaradj S."/>
            <person name="Cavanaugh K."/>
            <person name="Han R."/>
            <person name="Bertier L."/>
            <person name="Beede B."/>
            <person name="Kafkas S."/>
            <person name="Golino D."/>
            <person name="Preece J."/>
            <person name="Michelmore R."/>
        </authorList>
    </citation>
    <scope>NUCLEOTIDE SEQUENCE [LARGE SCALE GENOMIC DNA]</scope>
</reference>
<gene>
    <name evidence="1" type="ORF">Pint_29552</name>
</gene>
<dbReference type="EMBL" id="CM047750">
    <property type="protein sequence ID" value="KAJ0007219.1"/>
    <property type="molecule type" value="Genomic_DNA"/>
</dbReference>
<comment type="caution">
    <text evidence="1">The sequence shown here is derived from an EMBL/GenBank/DDBJ whole genome shotgun (WGS) entry which is preliminary data.</text>
</comment>
<organism evidence="1 2">
    <name type="scientific">Pistacia integerrima</name>
    <dbReference type="NCBI Taxonomy" id="434235"/>
    <lineage>
        <taxon>Eukaryota</taxon>
        <taxon>Viridiplantae</taxon>
        <taxon>Streptophyta</taxon>
        <taxon>Embryophyta</taxon>
        <taxon>Tracheophyta</taxon>
        <taxon>Spermatophyta</taxon>
        <taxon>Magnoliopsida</taxon>
        <taxon>eudicotyledons</taxon>
        <taxon>Gunneridae</taxon>
        <taxon>Pentapetalae</taxon>
        <taxon>rosids</taxon>
        <taxon>malvids</taxon>
        <taxon>Sapindales</taxon>
        <taxon>Anacardiaceae</taxon>
        <taxon>Pistacia</taxon>
    </lineage>
</organism>
<keyword evidence="2" id="KW-1185">Reference proteome</keyword>
<evidence type="ECO:0000313" key="1">
    <source>
        <dbReference type="EMBL" id="KAJ0007219.1"/>
    </source>
</evidence>
<dbReference type="Proteomes" id="UP001163603">
    <property type="component" value="Chromosome 15"/>
</dbReference>
<accession>A0ACC0X055</accession>
<name>A0ACC0X055_9ROSI</name>
<evidence type="ECO:0000313" key="2">
    <source>
        <dbReference type="Proteomes" id="UP001163603"/>
    </source>
</evidence>
<protein>
    <submittedName>
        <fullName evidence="1">Uncharacterized protein</fullName>
    </submittedName>
</protein>
<proteinExistence type="predicted"/>
<sequence>MAAQSRAKVGSTSIVCFIIISLKTICDCTEEESRVLASDVALKQARRKLDDIGGKNLSSKGLAGRIVHSLSDLKSLQQLIDGNPDLCLFAPCKKERNILVPLVAAIVSALVIILIAFLILWIYRRKRAAKVDVKSIAKREGSLKLNSREFTYSEIVSMTNNFERVLVKGGFGTVYLGYLVDGTQVAVKMLCPSSTQASIQFRTEAQFLIRVHHRNLASCVGYCNDSRNFAIIYEYMAYGNLEEYLLGNSHVNFPERHF</sequence>